<evidence type="ECO:0000313" key="2">
    <source>
        <dbReference type="EMBL" id="PPU09850.1"/>
    </source>
</evidence>
<name>A0A2S7AIX4_9XANT</name>
<comment type="caution">
    <text evidence="2">The sequence shown here is derived from an EMBL/GenBank/DDBJ whole genome shotgun (WGS) entry which is preliminary data.</text>
</comment>
<protein>
    <submittedName>
        <fullName evidence="2">Uncharacterized protein</fullName>
    </submittedName>
</protein>
<dbReference type="EMBL" id="MIGY01000001">
    <property type="protein sequence ID" value="PPU09850.1"/>
    <property type="molecule type" value="Genomic_DNA"/>
</dbReference>
<gene>
    <name evidence="2" type="ORF">XarjCFBP7645_06220</name>
</gene>
<evidence type="ECO:0000313" key="3">
    <source>
        <dbReference type="Proteomes" id="UP000239204"/>
    </source>
</evidence>
<sequence length="113" mass="11824">MHQSALPREWPRHGDGRPVQGNAVPGGLNVWHPGTTMGANAQAGSVFMGPGGFGTGNSAGTTQVRGDIELREGTPPTQCVFYGYADGATMRHPKCGADLRQAVPEITARPAAW</sequence>
<evidence type="ECO:0000256" key="1">
    <source>
        <dbReference type="SAM" id="MobiDB-lite"/>
    </source>
</evidence>
<dbReference type="Proteomes" id="UP000239204">
    <property type="component" value="Unassembled WGS sequence"/>
</dbReference>
<reference evidence="2 3" key="1">
    <citation type="submission" date="2016-08" db="EMBL/GenBank/DDBJ databases">
        <title>Evolution of the type three secretion system and type three effector repertoires in Xanthomonas.</title>
        <authorList>
            <person name="Merda D."/>
            <person name="Briand M."/>
            <person name="Bosis E."/>
            <person name="Rousseau C."/>
            <person name="Portier P."/>
            <person name="Jacques M.-A."/>
            <person name="Fischer-Le Saux M."/>
        </authorList>
    </citation>
    <scope>NUCLEOTIDE SEQUENCE [LARGE SCALE GENOMIC DNA]</scope>
    <source>
        <strain evidence="2 3">CFBP 7645</strain>
    </source>
</reference>
<accession>A0A2S7AIX4</accession>
<organism evidence="2 3">
    <name type="scientific">Xanthomonas arboricola</name>
    <dbReference type="NCBI Taxonomy" id="56448"/>
    <lineage>
        <taxon>Bacteria</taxon>
        <taxon>Pseudomonadati</taxon>
        <taxon>Pseudomonadota</taxon>
        <taxon>Gammaproteobacteria</taxon>
        <taxon>Lysobacterales</taxon>
        <taxon>Lysobacteraceae</taxon>
        <taxon>Xanthomonas</taxon>
    </lineage>
</organism>
<dbReference type="AlphaFoldDB" id="A0A2S7AIX4"/>
<feature type="region of interest" description="Disordered" evidence="1">
    <location>
        <begin position="1"/>
        <end position="28"/>
    </location>
</feature>
<proteinExistence type="predicted"/>